<dbReference type="PROSITE" id="PS51673">
    <property type="entry name" value="SUZ"/>
    <property type="match status" value="1"/>
</dbReference>
<feature type="domain" description="SUZ" evidence="4">
    <location>
        <begin position="329"/>
        <end position="421"/>
    </location>
</feature>
<feature type="compositionally biased region" description="Pro residues" evidence="2">
    <location>
        <begin position="741"/>
        <end position="750"/>
    </location>
</feature>
<dbReference type="PANTHER" id="PTHR15672">
    <property type="entry name" value="CAMP-REGULATED PHOSPHOPROTEIN 21 RELATED R3H DOMAIN CONTAINING PROTEIN"/>
    <property type="match status" value="1"/>
</dbReference>
<feature type="compositionally biased region" description="Polar residues" evidence="2">
    <location>
        <begin position="786"/>
        <end position="795"/>
    </location>
</feature>
<feature type="compositionally biased region" description="Polar residues" evidence="2">
    <location>
        <begin position="426"/>
        <end position="444"/>
    </location>
</feature>
<feature type="compositionally biased region" description="Low complexity" evidence="2">
    <location>
        <begin position="125"/>
        <end position="138"/>
    </location>
</feature>
<dbReference type="Pfam" id="PF12752">
    <property type="entry name" value="SUZ"/>
    <property type="match status" value="1"/>
</dbReference>
<proteinExistence type="predicted"/>
<dbReference type="CDD" id="cd02642">
    <property type="entry name" value="R3H_encore_like"/>
    <property type="match status" value="1"/>
</dbReference>
<dbReference type="InterPro" id="IPR001374">
    <property type="entry name" value="R3H_dom"/>
</dbReference>
<sequence length="795" mass="85250">MASESPATGEHRLSFAKIAAMPAPSKPNASVATDERNGLQHFEIHPSPDAQGSKDSLPNQDSSTNAQLDESKSVDRGVDALSQAVQDARLTTRNPRQNSEASGDTHENGGLKRETSFEDDQTHLSSSSTKPTSFDSKSMVSVATFAMDEKDSLRPDDSASVQAIDEEESVSGAASGAPNSLTGSESGARGFRDVSIHNPRAILQNAGSAYNDSIQRSNGAINPDSVSNNYVLPSSGPFQAERTLHGFPQDPDEKLLEAMKSPKDRLLILQLEDKVRNFIQHSKEQSLELPPSNAFGRLLAHKLGDYYHLTHFVDNNVTSVRLHRTPFCRLPAPLSALEPANNTPPPPVPAMKIMRRTDGERPSTDGSTTAGSIPASEAGDSGNERGGSSAGTSAKDRLTLTREEREAKYQEARERIFRDFPDSKSSDNSNGDQNANMSRSSSTSGRKKAQRQKTPHDDSFEARSQFNAYYPGIHYAQGPAPCNAAMNDPSYPSQPPYVVGPGVTPPGMGYVSSGQNGAMYSGPMHMNSISQYPMPVSPQMSSNVPWQGGNVPQQSPFSGYASMHSPAMINQQSSAKSSPALNNYAVPNSMSYQHTPPNWSSPAYHGNFPQPTYRNQPPVHWPNYPSQPMASNPTSYPYAQYPGQPLNVGMGMQNPHPASFARSPFNPQTRSFVPGGSGPMPRHPGKGNQPGISHYPAIHPGVQPQWNGFSDTGKHADARNAARGVSLNTRDSIAKWGTPSHLPPKPPPSEVPSGFELKPRNISISSDSHAGNAPSGSKNGPLVVSGGTSVPSRPN</sequence>
<accession>A0A017S6N1</accession>
<evidence type="ECO:0000256" key="2">
    <source>
        <dbReference type="SAM" id="MobiDB-lite"/>
    </source>
</evidence>
<feature type="compositionally biased region" description="Basic and acidic residues" evidence="2">
    <location>
        <begin position="147"/>
        <end position="157"/>
    </location>
</feature>
<reference evidence="6" key="1">
    <citation type="journal article" date="2014" name="Nat. Commun.">
        <title>Genomic adaptations of the halophilic Dead Sea filamentous fungus Eurotium rubrum.</title>
        <authorList>
            <person name="Kis-Papo T."/>
            <person name="Weig A.R."/>
            <person name="Riley R."/>
            <person name="Persoh D."/>
            <person name="Salamov A."/>
            <person name="Sun H."/>
            <person name="Lipzen A."/>
            <person name="Wasser S.P."/>
            <person name="Rambold G."/>
            <person name="Grigoriev I.V."/>
            <person name="Nevo E."/>
        </authorList>
    </citation>
    <scope>NUCLEOTIDE SEQUENCE [LARGE SCALE GENOMIC DNA]</scope>
    <source>
        <strain evidence="6">CBS 135680</strain>
    </source>
</reference>
<feature type="compositionally biased region" description="Basic and acidic residues" evidence="2">
    <location>
        <begin position="394"/>
        <end position="425"/>
    </location>
</feature>
<dbReference type="GeneID" id="63694357"/>
<dbReference type="InterPro" id="IPR036867">
    <property type="entry name" value="R3H_dom_sf"/>
</dbReference>
<dbReference type="PROSITE" id="PS51061">
    <property type="entry name" value="R3H"/>
    <property type="match status" value="1"/>
</dbReference>
<dbReference type="InterPro" id="IPR024771">
    <property type="entry name" value="SUZ"/>
</dbReference>
<feature type="compositionally biased region" description="Basic and acidic residues" evidence="2">
    <location>
        <begin position="103"/>
        <end position="122"/>
    </location>
</feature>
<feature type="region of interest" description="Disordered" evidence="2">
    <location>
        <begin position="1"/>
        <end position="191"/>
    </location>
</feature>
<feature type="compositionally biased region" description="Polar residues" evidence="2">
    <location>
        <begin position="53"/>
        <end position="68"/>
    </location>
</feature>
<dbReference type="AlphaFoldDB" id="A0A017S6N1"/>
<feature type="domain" description="R3H" evidence="3">
    <location>
        <begin position="265"/>
        <end position="328"/>
    </location>
</feature>
<evidence type="ECO:0000313" key="6">
    <source>
        <dbReference type="Proteomes" id="UP000019804"/>
    </source>
</evidence>
<feature type="compositionally biased region" description="Basic and acidic residues" evidence="2">
    <location>
        <begin position="69"/>
        <end position="78"/>
    </location>
</feature>
<dbReference type="STRING" id="1388766.A0A017S6N1"/>
<dbReference type="InterPro" id="IPR051937">
    <property type="entry name" value="R3H_domain_containing"/>
</dbReference>
<dbReference type="Proteomes" id="UP000019804">
    <property type="component" value="Unassembled WGS sequence"/>
</dbReference>
<feature type="compositionally biased region" description="Polar residues" evidence="2">
    <location>
        <begin position="83"/>
        <end position="102"/>
    </location>
</feature>
<evidence type="ECO:0000259" key="4">
    <source>
        <dbReference type="PROSITE" id="PS51673"/>
    </source>
</evidence>
<dbReference type="PANTHER" id="PTHR15672:SF8">
    <property type="entry name" value="PROTEIN ENCORE"/>
    <property type="match status" value="1"/>
</dbReference>
<keyword evidence="1" id="KW-0597">Phosphoprotein</keyword>
<dbReference type="SUPFAM" id="SSF82708">
    <property type="entry name" value="R3H domain"/>
    <property type="match status" value="1"/>
</dbReference>
<dbReference type="RefSeq" id="XP_040636189.1">
    <property type="nucleotide sequence ID" value="XM_040779233.1"/>
</dbReference>
<dbReference type="GO" id="GO:0006012">
    <property type="term" value="P:galactose metabolic process"/>
    <property type="evidence" value="ECO:0007669"/>
    <property type="project" value="TreeGrafter"/>
</dbReference>
<evidence type="ECO:0000313" key="5">
    <source>
        <dbReference type="EMBL" id="EYE92501.1"/>
    </source>
</evidence>
<keyword evidence="6" id="KW-1185">Reference proteome</keyword>
<evidence type="ECO:0000256" key="1">
    <source>
        <dbReference type="ARBA" id="ARBA00022553"/>
    </source>
</evidence>
<dbReference type="GO" id="GO:0003676">
    <property type="term" value="F:nucleic acid binding"/>
    <property type="evidence" value="ECO:0007669"/>
    <property type="project" value="UniProtKB-UniRule"/>
</dbReference>
<organism evidence="5 6">
    <name type="scientific">Aspergillus ruber (strain CBS 135680)</name>
    <dbReference type="NCBI Taxonomy" id="1388766"/>
    <lineage>
        <taxon>Eukaryota</taxon>
        <taxon>Fungi</taxon>
        <taxon>Dikarya</taxon>
        <taxon>Ascomycota</taxon>
        <taxon>Pezizomycotina</taxon>
        <taxon>Eurotiomycetes</taxon>
        <taxon>Eurotiomycetidae</taxon>
        <taxon>Eurotiales</taxon>
        <taxon>Aspergillaceae</taxon>
        <taxon>Aspergillus</taxon>
        <taxon>Aspergillus subgen. Aspergillus</taxon>
    </lineage>
</organism>
<feature type="compositionally biased region" description="Basic and acidic residues" evidence="2">
    <location>
        <begin position="33"/>
        <end position="46"/>
    </location>
</feature>
<dbReference type="EMBL" id="KK088436">
    <property type="protein sequence ID" value="EYE92501.1"/>
    <property type="molecule type" value="Genomic_DNA"/>
</dbReference>
<feature type="region of interest" description="Disordered" evidence="2">
    <location>
        <begin position="334"/>
        <end position="462"/>
    </location>
</feature>
<name>A0A017S6N1_ASPRC</name>
<dbReference type="Pfam" id="PF01424">
    <property type="entry name" value="R3H"/>
    <property type="match status" value="1"/>
</dbReference>
<dbReference type="HOGENOM" id="CLU_018298_0_0_1"/>
<feature type="compositionally biased region" description="Polar residues" evidence="2">
    <location>
        <begin position="762"/>
        <end position="778"/>
    </location>
</feature>
<feature type="region of interest" description="Disordered" evidence="2">
    <location>
        <begin position="733"/>
        <end position="795"/>
    </location>
</feature>
<evidence type="ECO:0000259" key="3">
    <source>
        <dbReference type="PROSITE" id="PS51061"/>
    </source>
</evidence>
<gene>
    <name evidence="5" type="ORF">EURHEDRAFT_379991</name>
</gene>
<protein>
    <submittedName>
        <fullName evidence="5">R3H domain protein</fullName>
    </submittedName>
</protein>
<dbReference type="Gene3D" id="3.30.1370.50">
    <property type="entry name" value="R3H-like domain"/>
    <property type="match status" value="1"/>
</dbReference>
<dbReference type="OrthoDB" id="278430at2759"/>